<feature type="chain" id="PRO_5034530607" description="Thyroxine-binding globulin" evidence="11">
    <location>
        <begin position="17"/>
        <end position="425"/>
    </location>
</feature>
<dbReference type="InterPro" id="IPR042178">
    <property type="entry name" value="Serpin_sf_1"/>
</dbReference>
<keyword evidence="3" id="KW-0964">Secreted</keyword>
<dbReference type="Gene3D" id="2.30.39.10">
    <property type="entry name" value="Alpha-1-antitrypsin, domain 1"/>
    <property type="match status" value="1"/>
</dbReference>
<evidence type="ECO:0000256" key="11">
    <source>
        <dbReference type="SAM" id="SignalP"/>
    </source>
</evidence>
<dbReference type="GO" id="GO:0004867">
    <property type="term" value="F:serine-type endopeptidase inhibitor activity"/>
    <property type="evidence" value="ECO:0007669"/>
    <property type="project" value="InterPro"/>
</dbReference>
<keyword evidence="14" id="KW-1185">Reference proteome</keyword>
<accession>A0A8C5R2Y7</accession>
<evidence type="ECO:0000256" key="6">
    <source>
        <dbReference type="ARBA" id="ARBA00037352"/>
    </source>
</evidence>
<evidence type="ECO:0000256" key="2">
    <source>
        <dbReference type="ARBA" id="ARBA00009500"/>
    </source>
</evidence>
<evidence type="ECO:0000313" key="13">
    <source>
        <dbReference type="Ensembl" id="ENSLLEP00000046898.1"/>
    </source>
</evidence>
<dbReference type="PRINTS" id="PR00780">
    <property type="entry name" value="LEUSERPINII"/>
</dbReference>
<evidence type="ECO:0000256" key="8">
    <source>
        <dbReference type="ARBA" id="ARBA00042967"/>
    </source>
</evidence>
<dbReference type="Gene3D" id="3.30.497.10">
    <property type="entry name" value="Antithrombin, subunit I, domain 2"/>
    <property type="match status" value="1"/>
</dbReference>
<feature type="domain" description="Serpin" evidence="12">
    <location>
        <begin position="55"/>
        <end position="421"/>
    </location>
</feature>
<evidence type="ECO:0000256" key="10">
    <source>
        <dbReference type="RuleBase" id="RU000411"/>
    </source>
</evidence>
<keyword evidence="5" id="KW-0325">Glycoprotein</keyword>
<comment type="similarity">
    <text evidence="2 10">Belongs to the serpin family.</text>
</comment>
<evidence type="ECO:0000256" key="4">
    <source>
        <dbReference type="ARBA" id="ARBA00022729"/>
    </source>
</evidence>
<proteinExistence type="inferred from homology"/>
<evidence type="ECO:0000256" key="9">
    <source>
        <dbReference type="ARBA" id="ARBA00043177"/>
    </source>
</evidence>
<dbReference type="Proteomes" id="UP000694569">
    <property type="component" value="Unplaced"/>
</dbReference>
<comment type="function">
    <text evidence="6">Major thyroid hormone transport protein in serum.</text>
</comment>
<dbReference type="Ensembl" id="ENSLLET00000048747.1">
    <property type="protein sequence ID" value="ENSLLEP00000046898.1"/>
    <property type="gene ID" value="ENSLLEG00000029663.1"/>
</dbReference>
<dbReference type="GeneTree" id="ENSGT00940000163730"/>
<evidence type="ECO:0000256" key="5">
    <source>
        <dbReference type="ARBA" id="ARBA00023180"/>
    </source>
</evidence>
<dbReference type="InterPro" id="IPR000215">
    <property type="entry name" value="Serpin_fam"/>
</dbReference>
<dbReference type="SUPFAM" id="SSF56574">
    <property type="entry name" value="Serpins"/>
    <property type="match status" value="1"/>
</dbReference>
<evidence type="ECO:0000313" key="14">
    <source>
        <dbReference type="Proteomes" id="UP000694569"/>
    </source>
</evidence>
<organism evidence="13 14">
    <name type="scientific">Leptobrachium leishanense</name>
    <name type="common">Leishan spiny toad</name>
    <dbReference type="NCBI Taxonomy" id="445787"/>
    <lineage>
        <taxon>Eukaryota</taxon>
        <taxon>Metazoa</taxon>
        <taxon>Chordata</taxon>
        <taxon>Craniata</taxon>
        <taxon>Vertebrata</taxon>
        <taxon>Euteleostomi</taxon>
        <taxon>Amphibia</taxon>
        <taxon>Batrachia</taxon>
        <taxon>Anura</taxon>
        <taxon>Pelobatoidea</taxon>
        <taxon>Megophryidae</taxon>
        <taxon>Leptobrachium</taxon>
    </lineage>
</organism>
<feature type="signal peptide" evidence="11">
    <location>
        <begin position="1"/>
        <end position="16"/>
    </location>
</feature>
<dbReference type="InterPro" id="IPR023796">
    <property type="entry name" value="Serpin_dom"/>
</dbReference>
<evidence type="ECO:0000256" key="7">
    <source>
        <dbReference type="ARBA" id="ARBA00039512"/>
    </source>
</evidence>
<evidence type="ECO:0000256" key="3">
    <source>
        <dbReference type="ARBA" id="ARBA00022525"/>
    </source>
</evidence>
<dbReference type="InterPro" id="IPR036186">
    <property type="entry name" value="Serpin_sf"/>
</dbReference>
<name>A0A8C5R2Y7_9ANUR</name>
<dbReference type="CDD" id="cd00172">
    <property type="entry name" value="serpin"/>
    <property type="match status" value="1"/>
</dbReference>
<keyword evidence="4 11" id="KW-0732">Signal</keyword>
<dbReference type="PANTHER" id="PTHR11461:SF375">
    <property type="entry name" value="THYROXINE-BINDING GLOBULIN"/>
    <property type="match status" value="1"/>
</dbReference>
<evidence type="ECO:0000259" key="12">
    <source>
        <dbReference type="SMART" id="SM00093"/>
    </source>
</evidence>
<reference evidence="13" key="2">
    <citation type="submission" date="2025-09" db="UniProtKB">
        <authorList>
            <consortium name="Ensembl"/>
        </authorList>
    </citation>
    <scope>IDENTIFICATION</scope>
</reference>
<reference evidence="13" key="1">
    <citation type="submission" date="2025-08" db="UniProtKB">
        <authorList>
            <consortium name="Ensembl"/>
        </authorList>
    </citation>
    <scope>IDENTIFICATION</scope>
</reference>
<comment type="subcellular location">
    <subcellularLocation>
        <location evidence="1">Secreted</location>
    </subcellularLocation>
</comment>
<evidence type="ECO:0000256" key="1">
    <source>
        <dbReference type="ARBA" id="ARBA00004613"/>
    </source>
</evidence>
<dbReference type="SMART" id="SM00093">
    <property type="entry name" value="SERPIN"/>
    <property type="match status" value="1"/>
</dbReference>
<sequence length="425" mass="47984">MKILFVVSLLIPLALGSESKCSYEDQQSGQCQNPQNPQNPVGINKLGKAESEFALNLYREVTAVGPRTAWTKNVHISPISVFYAFVLLLQGSGVGSQTYNKISKVLRLNGFQNDDQINERMRLLINQLNFHGEANEIHIGSKIFLGERTMLTQSFHQIMDKYYKTDFKRTMFVVPARAEEEINEYISKATKKKIPELVDNLKSNTNMVLASYLYFKGEWEKPFNRRETREETFNLINGEEIKVSVMHNKAIYRTYRDETLQCNVIQIPYKGSISLIVAVPTHPGDIHRLGQGLTIDSFQQWLRSMSSSLVELALPKFSVSGKVDLKGHLEQMGMHNVFNDADFTRMSAIPDISLTEIFHQTVLDVSESGAQASGATAAIAVTTARTTPFPFHTFNAKTPFLYYLYDKNTETLLLTGKITDPTDSD</sequence>
<dbReference type="Pfam" id="PF00079">
    <property type="entry name" value="Serpin"/>
    <property type="match status" value="1"/>
</dbReference>
<protein>
    <recommendedName>
        <fullName evidence="7">Thyroxine-binding globulin</fullName>
    </recommendedName>
    <alternativeName>
        <fullName evidence="9">Serpin A7</fullName>
    </alternativeName>
    <alternativeName>
        <fullName evidence="8">T4-binding globulin</fullName>
    </alternativeName>
</protein>
<dbReference type="InterPro" id="IPR042185">
    <property type="entry name" value="Serpin_sf_2"/>
</dbReference>
<dbReference type="PANTHER" id="PTHR11461">
    <property type="entry name" value="SERINE PROTEASE INHIBITOR, SERPIN"/>
    <property type="match status" value="1"/>
</dbReference>
<dbReference type="AlphaFoldDB" id="A0A8C5R2Y7"/>
<dbReference type="GO" id="GO:0005615">
    <property type="term" value="C:extracellular space"/>
    <property type="evidence" value="ECO:0007669"/>
    <property type="project" value="InterPro"/>
</dbReference>